<evidence type="ECO:0000313" key="7">
    <source>
        <dbReference type="Proteomes" id="UP000230750"/>
    </source>
</evidence>
<keyword evidence="6" id="KW-0645">Protease</keyword>
<keyword evidence="6" id="KW-0121">Carboxypeptidase</keyword>
<evidence type="ECO:0000256" key="4">
    <source>
        <dbReference type="SAM" id="MobiDB-lite"/>
    </source>
</evidence>
<feature type="compositionally biased region" description="Basic and acidic residues" evidence="4">
    <location>
        <begin position="45"/>
        <end position="55"/>
    </location>
</feature>
<dbReference type="PROSITE" id="PS52035">
    <property type="entry name" value="PEPTIDASE_M14"/>
    <property type="match status" value="1"/>
</dbReference>
<sequence>MKDETVIPADEIGRGEEQRKRRSNSPVVSNSEDSSSVALSTEGAPKGKERDRKFEIVVGDNLKKEDERNSRKRSEISMQDEIQQLALKKREILMKGKEPGLWKEEIQKSIEREIERRVRDALETPPLERMRRNKHRAKLRKMQMEKEFQDQQKLADTVATASPTLQSLLEGTIGEGNEKEDDRDQVIADIKRKAYHRYTREGFKEALKRGKLKLKKIGNGKFMDKNGVILTADGPFWPPECGPLYPKQEHVSGVPEGKELLSSDVPQETRTVENQKTKWFRPWEGTQVVFASERLSKGTVPHTTPDGCSQSIVFESRFESGNLRQARRVGQFEYDLVLKTDLYTNRHTQWFYFRVQKMLPGVTYKFNIVNLLKKDSLYNHGMRPLFYSENLASTKGLGWHRVGHHITYSRNYNLSRNPLLHPEIAYYTLVWQMEFPEENDVCFLTHCYPFTFTDLCQHLDTICSDSERKKHIKREVMCESRAGNSCFLLTVSNFTDKNKQKSKKGVVVTARVHPGETNASWMMKGFLDFITSADSVANNLRKAFTFKIVPMLNPDGVIVGNYRCSLSARDLNRNFRHPKKQSFPTIWHTKTMLEEFGQETDVIAYCDLHGHSRKHNVFIYGCDQQGKEMDAATFLCQRLFPWLISKKAPDKFSFGGCKFQVRRCKESTGRVVMWRQMGITNSFTMEATFCGSKNIQREDNPRHFNTLDFQDMGRHFCEALLEYHKAQEDKSLHSEFILELTKVITHQVLTSRGLVPQNFNIFAKNLLAENDDEQGTTLQNNDGRVLQNEAASPKLVTGSGERGDASSRKKKNNDTSSVVSKITSRTNSSKNHHSSKSTKLKKQQLDSKIRSKLEALRFFDSMDSETIQGCINLIHDLHVMSEFAESDTSDSDSASESEIPMDPGEQEGGSPGKREKHKKKKTKTKKKAASAQSDVMDGERSAKPRRKKYTPHVNRYLHRSNNGIPMFSEERTQERAIKRLEAMRRMERERLEKEAHKILQDDEYARLIALTRELQKREAEVRFKLSSPPTVPLHGFPESTTRSACQQ</sequence>
<feature type="region of interest" description="Disordered" evidence="4">
    <location>
        <begin position="1027"/>
        <end position="1047"/>
    </location>
</feature>
<comment type="similarity">
    <text evidence="2 3">Belongs to the peptidase M14 family.</text>
</comment>
<dbReference type="InterPro" id="IPR000834">
    <property type="entry name" value="Peptidase_M14"/>
</dbReference>
<dbReference type="PANTHER" id="PTHR12756:SF4">
    <property type="entry name" value="PEPTIDASE M14 CARBOXYPEPTIDASE A DOMAIN-CONTAINING PROTEIN"/>
    <property type="match status" value="1"/>
</dbReference>
<proteinExistence type="inferred from homology"/>
<feature type="region of interest" description="Disordered" evidence="4">
    <location>
        <begin position="773"/>
        <end position="845"/>
    </location>
</feature>
<feature type="domain" description="Peptidase M14" evidence="5">
    <location>
        <begin position="448"/>
        <end position="724"/>
    </location>
</feature>
<protein>
    <submittedName>
        <fullName evidence="6">Putative cytosolic carboxypeptidase 2 isoform X10</fullName>
    </submittedName>
</protein>
<dbReference type="Pfam" id="PF18027">
    <property type="entry name" value="Pepdidase_M14_N"/>
    <property type="match status" value="1"/>
</dbReference>
<dbReference type="EMBL" id="MRZV01000128">
    <property type="protein sequence ID" value="PIK57933.1"/>
    <property type="molecule type" value="Genomic_DNA"/>
</dbReference>
<feature type="region of interest" description="Disordered" evidence="4">
    <location>
        <begin position="1"/>
        <end position="55"/>
    </location>
</feature>
<dbReference type="OrthoDB" id="10253041at2759"/>
<dbReference type="Pfam" id="PF00246">
    <property type="entry name" value="Peptidase_M14"/>
    <property type="match status" value="1"/>
</dbReference>
<feature type="region of interest" description="Disordered" evidence="4">
    <location>
        <begin position="884"/>
        <end position="949"/>
    </location>
</feature>
<feature type="compositionally biased region" description="Polar residues" evidence="4">
    <location>
        <begin position="1038"/>
        <end position="1047"/>
    </location>
</feature>
<dbReference type="Gene3D" id="3.40.630.10">
    <property type="entry name" value="Zn peptidases"/>
    <property type="match status" value="1"/>
</dbReference>
<feature type="compositionally biased region" description="Basic residues" evidence="4">
    <location>
        <begin position="830"/>
        <end position="842"/>
    </location>
</feature>
<feature type="active site" description="Proton donor/acceptor" evidence="3">
    <location>
        <position position="686"/>
    </location>
</feature>
<keyword evidence="7" id="KW-1185">Reference proteome</keyword>
<dbReference type="GO" id="GO:0008270">
    <property type="term" value="F:zinc ion binding"/>
    <property type="evidence" value="ECO:0007669"/>
    <property type="project" value="InterPro"/>
</dbReference>
<evidence type="ECO:0000259" key="5">
    <source>
        <dbReference type="PROSITE" id="PS52035"/>
    </source>
</evidence>
<feature type="compositionally biased region" description="Acidic residues" evidence="4">
    <location>
        <begin position="884"/>
        <end position="895"/>
    </location>
</feature>
<gene>
    <name evidence="6" type="ORF">BSL78_05132</name>
</gene>
<keyword evidence="6" id="KW-0378">Hydrolase</keyword>
<evidence type="ECO:0000313" key="6">
    <source>
        <dbReference type="EMBL" id="PIK57933.1"/>
    </source>
</evidence>
<dbReference type="GO" id="GO:0006508">
    <property type="term" value="P:proteolysis"/>
    <property type="evidence" value="ECO:0007669"/>
    <property type="project" value="InterPro"/>
</dbReference>
<dbReference type="STRING" id="307972.A0A2G8LCG4"/>
<dbReference type="Gene3D" id="2.60.40.3120">
    <property type="match status" value="1"/>
</dbReference>
<reference evidence="6 7" key="1">
    <citation type="journal article" date="2017" name="PLoS Biol.">
        <title>The sea cucumber genome provides insights into morphological evolution and visceral regeneration.</title>
        <authorList>
            <person name="Zhang X."/>
            <person name="Sun L."/>
            <person name="Yuan J."/>
            <person name="Sun Y."/>
            <person name="Gao Y."/>
            <person name="Zhang L."/>
            <person name="Li S."/>
            <person name="Dai H."/>
            <person name="Hamel J.F."/>
            <person name="Liu C."/>
            <person name="Yu Y."/>
            <person name="Liu S."/>
            <person name="Lin W."/>
            <person name="Guo K."/>
            <person name="Jin S."/>
            <person name="Xu P."/>
            <person name="Storey K.B."/>
            <person name="Huan P."/>
            <person name="Zhang T."/>
            <person name="Zhou Y."/>
            <person name="Zhang J."/>
            <person name="Lin C."/>
            <person name="Li X."/>
            <person name="Xing L."/>
            <person name="Huo D."/>
            <person name="Sun M."/>
            <person name="Wang L."/>
            <person name="Mercier A."/>
            <person name="Li F."/>
            <person name="Yang H."/>
            <person name="Xiang J."/>
        </authorList>
    </citation>
    <scope>NUCLEOTIDE SEQUENCE [LARGE SCALE GENOMIC DNA]</scope>
    <source>
        <strain evidence="6">Shaxun</strain>
        <tissue evidence="6">Muscle</tissue>
    </source>
</reference>
<dbReference type="InterPro" id="IPR050821">
    <property type="entry name" value="Cytosolic_carboxypeptidase"/>
</dbReference>
<evidence type="ECO:0000256" key="3">
    <source>
        <dbReference type="PROSITE-ProRule" id="PRU01379"/>
    </source>
</evidence>
<dbReference type="GO" id="GO:0004181">
    <property type="term" value="F:metallocarboxypeptidase activity"/>
    <property type="evidence" value="ECO:0007669"/>
    <property type="project" value="InterPro"/>
</dbReference>
<dbReference type="PANTHER" id="PTHR12756">
    <property type="entry name" value="CYTOSOLIC CARBOXYPEPTIDASE"/>
    <property type="match status" value="1"/>
</dbReference>
<dbReference type="SUPFAM" id="SSF53187">
    <property type="entry name" value="Zn-dependent exopeptidases"/>
    <property type="match status" value="1"/>
</dbReference>
<organism evidence="6 7">
    <name type="scientific">Stichopus japonicus</name>
    <name type="common">Sea cucumber</name>
    <dbReference type="NCBI Taxonomy" id="307972"/>
    <lineage>
        <taxon>Eukaryota</taxon>
        <taxon>Metazoa</taxon>
        <taxon>Echinodermata</taxon>
        <taxon>Eleutherozoa</taxon>
        <taxon>Echinozoa</taxon>
        <taxon>Holothuroidea</taxon>
        <taxon>Aspidochirotacea</taxon>
        <taxon>Aspidochirotida</taxon>
        <taxon>Stichopodidae</taxon>
        <taxon>Apostichopus</taxon>
    </lineage>
</organism>
<feature type="compositionally biased region" description="Low complexity" evidence="4">
    <location>
        <begin position="24"/>
        <end position="40"/>
    </location>
</feature>
<name>A0A2G8LCG4_STIJA</name>
<feature type="compositionally biased region" description="Basic residues" evidence="4">
    <location>
        <begin position="914"/>
        <end position="928"/>
    </location>
</feature>
<feature type="compositionally biased region" description="Basic and acidic residues" evidence="4">
    <location>
        <begin position="1"/>
        <end position="19"/>
    </location>
</feature>
<accession>A0A2G8LCG4</accession>
<comment type="cofactor">
    <cofactor evidence="1">
        <name>Zn(2+)</name>
        <dbReference type="ChEBI" id="CHEBI:29105"/>
    </cofactor>
</comment>
<dbReference type="Proteomes" id="UP000230750">
    <property type="component" value="Unassembled WGS sequence"/>
</dbReference>
<dbReference type="AlphaFoldDB" id="A0A2G8LCG4"/>
<feature type="compositionally biased region" description="Polar residues" evidence="4">
    <location>
        <begin position="814"/>
        <end position="825"/>
    </location>
</feature>
<comment type="caution">
    <text evidence="6">The sequence shown here is derived from an EMBL/GenBank/DDBJ whole genome shotgun (WGS) entry which is preliminary data.</text>
</comment>
<evidence type="ECO:0000256" key="2">
    <source>
        <dbReference type="ARBA" id="ARBA00005988"/>
    </source>
</evidence>
<evidence type="ECO:0000256" key="1">
    <source>
        <dbReference type="ARBA" id="ARBA00001947"/>
    </source>
</evidence>
<dbReference type="InterPro" id="IPR040626">
    <property type="entry name" value="Pepdidase_M14_N"/>
</dbReference>